<reference evidence="2" key="1">
    <citation type="submission" date="2020-06" db="EMBL/GenBank/DDBJ databases">
        <authorList>
            <consortium name="Plant Systems Biology data submission"/>
        </authorList>
    </citation>
    <scope>NUCLEOTIDE SEQUENCE</scope>
    <source>
        <strain evidence="2">D6</strain>
    </source>
</reference>
<comment type="caution">
    <text evidence="2">The sequence shown here is derived from an EMBL/GenBank/DDBJ whole genome shotgun (WGS) entry which is preliminary data.</text>
</comment>
<feature type="signal peptide" evidence="1">
    <location>
        <begin position="1"/>
        <end position="15"/>
    </location>
</feature>
<protein>
    <submittedName>
        <fullName evidence="2">Uncharacterized protein</fullName>
    </submittedName>
</protein>
<dbReference type="EMBL" id="CAICTM010001169">
    <property type="protein sequence ID" value="CAB9521187.1"/>
    <property type="molecule type" value="Genomic_DNA"/>
</dbReference>
<organism evidence="2 3">
    <name type="scientific">Seminavis robusta</name>
    <dbReference type="NCBI Taxonomy" id="568900"/>
    <lineage>
        <taxon>Eukaryota</taxon>
        <taxon>Sar</taxon>
        <taxon>Stramenopiles</taxon>
        <taxon>Ochrophyta</taxon>
        <taxon>Bacillariophyta</taxon>
        <taxon>Bacillariophyceae</taxon>
        <taxon>Bacillariophycidae</taxon>
        <taxon>Naviculales</taxon>
        <taxon>Naviculaceae</taxon>
        <taxon>Seminavis</taxon>
    </lineage>
</organism>
<feature type="chain" id="PRO_5040415477" evidence="1">
    <location>
        <begin position="16"/>
        <end position="259"/>
    </location>
</feature>
<sequence>MKLFVSIYLCALVSGFATIRLQSGKHQLYNSQHNSVLFASLIHVNDPELGRFEHAPEGLLVMQEAHNAELFEPKIDTTEPDAGTSLQDFDFVNTIPLTPHYIGASSYVMEYGDTINILEPQHSTPETAVKNIGHKRVKQLCRAGTASLQQRLHSAFGLGSLLFGSLHYLDITTHGYAVPVSQTEILGIGALHVMVAFMGLPRLDWKNEKEASRNALIWPVPLQNIWLLAASLTELAQGRDALISMESPAFVAFTAFNLY</sequence>
<accession>A0A9N8HQ94</accession>
<evidence type="ECO:0000313" key="2">
    <source>
        <dbReference type="EMBL" id="CAB9521187.1"/>
    </source>
</evidence>
<dbReference type="AlphaFoldDB" id="A0A9N8HQ94"/>
<proteinExistence type="predicted"/>
<evidence type="ECO:0000256" key="1">
    <source>
        <dbReference type="SAM" id="SignalP"/>
    </source>
</evidence>
<dbReference type="Proteomes" id="UP001153069">
    <property type="component" value="Unassembled WGS sequence"/>
</dbReference>
<keyword evidence="3" id="KW-1185">Reference proteome</keyword>
<evidence type="ECO:0000313" key="3">
    <source>
        <dbReference type="Proteomes" id="UP001153069"/>
    </source>
</evidence>
<gene>
    <name evidence="2" type="ORF">SEMRO_1171_G248920.1</name>
</gene>
<name>A0A9N8HQ94_9STRA</name>
<keyword evidence="1" id="KW-0732">Signal</keyword>